<dbReference type="Pfam" id="PF07893">
    <property type="entry name" value="DUF1668"/>
    <property type="match status" value="1"/>
</dbReference>
<dbReference type="GO" id="GO:0003723">
    <property type="term" value="F:RNA binding"/>
    <property type="evidence" value="ECO:0007669"/>
    <property type="project" value="InterPro"/>
</dbReference>
<dbReference type="Gene3D" id="2.120.10.80">
    <property type="entry name" value="Kelch-type beta propeller"/>
    <property type="match status" value="1"/>
</dbReference>
<dbReference type="InterPro" id="IPR012871">
    <property type="entry name" value="DUF1668_ORYSA"/>
</dbReference>
<dbReference type="InterPro" id="IPR011990">
    <property type="entry name" value="TPR-like_helical_dom_sf"/>
</dbReference>
<dbReference type="FunFam" id="1.25.40.10:FF:000518">
    <property type="entry name" value="Pentatricopeptide repeat-containing protein"/>
    <property type="match status" value="1"/>
</dbReference>
<accession>A0A0E0K9S9</accession>
<dbReference type="InterPro" id="IPR002885">
    <property type="entry name" value="PPR_rpt"/>
</dbReference>
<name>A0A0E0K9S9_ORYPU</name>
<dbReference type="Pfam" id="PF01535">
    <property type="entry name" value="PPR"/>
    <property type="match status" value="1"/>
</dbReference>
<dbReference type="PANTHER" id="PTHR47926:SF342">
    <property type="entry name" value="TETRATRICOPEPTIDE-LIKE HELICAL DOMAIN-CONTAINING PROTEIN-RELATED"/>
    <property type="match status" value="1"/>
</dbReference>
<organism evidence="4">
    <name type="scientific">Oryza punctata</name>
    <name type="common">Red rice</name>
    <dbReference type="NCBI Taxonomy" id="4537"/>
    <lineage>
        <taxon>Eukaryota</taxon>
        <taxon>Viridiplantae</taxon>
        <taxon>Streptophyta</taxon>
        <taxon>Embryophyta</taxon>
        <taxon>Tracheophyta</taxon>
        <taxon>Spermatophyta</taxon>
        <taxon>Magnoliopsida</taxon>
        <taxon>Liliopsida</taxon>
        <taxon>Poales</taxon>
        <taxon>Poaceae</taxon>
        <taxon>BOP clade</taxon>
        <taxon>Oryzoideae</taxon>
        <taxon>Oryzeae</taxon>
        <taxon>Oryzinae</taxon>
        <taxon>Oryza</taxon>
    </lineage>
</organism>
<dbReference type="NCBIfam" id="TIGR00756">
    <property type="entry name" value="PPR"/>
    <property type="match status" value="3"/>
</dbReference>
<dbReference type="SUPFAM" id="SSF117281">
    <property type="entry name" value="Kelch motif"/>
    <property type="match status" value="1"/>
</dbReference>
<dbReference type="InterPro" id="IPR015915">
    <property type="entry name" value="Kelch-typ_b-propeller"/>
</dbReference>
<dbReference type="InterPro" id="IPR046960">
    <property type="entry name" value="PPR_At4g14850-like_plant"/>
</dbReference>
<dbReference type="PROSITE" id="PS51375">
    <property type="entry name" value="PPR"/>
    <property type="match status" value="4"/>
</dbReference>
<evidence type="ECO:0000256" key="3">
    <source>
        <dbReference type="PROSITE-ProRule" id="PRU00708"/>
    </source>
</evidence>
<dbReference type="GO" id="GO:0009451">
    <property type="term" value="P:RNA modification"/>
    <property type="evidence" value="ECO:0007669"/>
    <property type="project" value="InterPro"/>
</dbReference>
<reference evidence="4" key="2">
    <citation type="submission" date="2018-05" db="EMBL/GenBank/DDBJ databases">
        <title>OpunRS2 (Oryza punctata Reference Sequence Version 2).</title>
        <authorList>
            <person name="Zhang J."/>
            <person name="Kudrna D."/>
            <person name="Lee S."/>
            <person name="Talag J."/>
            <person name="Welchert J."/>
            <person name="Wing R.A."/>
        </authorList>
    </citation>
    <scope>NUCLEOTIDE SEQUENCE [LARGE SCALE GENOMIC DNA]</scope>
</reference>
<keyword evidence="5" id="KW-1185">Reference proteome</keyword>
<proteinExistence type="predicted"/>
<dbReference type="AlphaFoldDB" id="A0A0E0K9S9"/>
<dbReference type="Pfam" id="PF13041">
    <property type="entry name" value="PPR_2"/>
    <property type="match status" value="2"/>
</dbReference>
<dbReference type="SUPFAM" id="SSF48452">
    <property type="entry name" value="TPR-like"/>
    <property type="match status" value="1"/>
</dbReference>
<feature type="repeat" description="PPR" evidence="3">
    <location>
        <begin position="261"/>
        <end position="291"/>
    </location>
</feature>
<dbReference type="FunFam" id="1.25.40.10:FF:000473">
    <property type="entry name" value="Os03g0185200 protein"/>
    <property type="match status" value="1"/>
</dbReference>
<dbReference type="eggNOG" id="KOG4197">
    <property type="taxonomic scope" value="Eukaryota"/>
</dbReference>
<dbReference type="Gramene" id="OPUNC03G06050.1">
    <property type="protein sequence ID" value="OPUNC03G06050.1"/>
    <property type="gene ID" value="OPUNC03G06050"/>
</dbReference>
<dbReference type="PANTHER" id="PTHR47926">
    <property type="entry name" value="PENTATRICOPEPTIDE REPEAT-CONTAINING PROTEIN"/>
    <property type="match status" value="1"/>
</dbReference>
<evidence type="ECO:0000313" key="5">
    <source>
        <dbReference type="Proteomes" id="UP000026962"/>
    </source>
</evidence>
<dbReference type="Gene3D" id="1.25.40.10">
    <property type="entry name" value="Tetratricopeptide repeat domain"/>
    <property type="match status" value="4"/>
</dbReference>
<dbReference type="STRING" id="4537.A0A0E0K9S9"/>
<dbReference type="EnsemblPlants" id="OPUNC03G06050.1">
    <property type="protein sequence ID" value="OPUNC03G06050.1"/>
    <property type="gene ID" value="OPUNC03G06050"/>
</dbReference>
<dbReference type="FunFam" id="1.25.40.10:FF:001802">
    <property type="entry name" value="Tetratricopeptide repeat (TPR)-like superfamily protein"/>
    <property type="match status" value="1"/>
</dbReference>
<dbReference type="FunFam" id="1.25.40.10:FF:000502">
    <property type="entry name" value="Os03g0185200 protein"/>
    <property type="match status" value="1"/>
</dbReference>
<feature type="repeat" description="PPR" evidence="3">
    <location>
        <begin position="327"/>
        <end position="362"/>
    </location>
</feature>
<feature type="repeat" description="PPR" evidence="3">
    <location>
        <begin position="194"/>
        <end position="228"/>
    </location>
</feature>
<evidence type="ECO:0000313" key="4">
    <source>
        <dbReference type="EnsemblPlants" id="OPUNC03G06050.1"/>
    </source>
</evidence>
<keyword evidence="1" id="KW-0677">Repeat</keyword>
<sequence length="1027" mass="111717">MFGRARCSTSVPAAAAGERRALPVDPLSLPRLLVSAATSPGAAPAVSSLHAAALKLGVLPSSLAASNALVSAYSLAGLLPCAIRAFSLIPYPSTGSYTAILSALSRHGRPREALSLFSTSAVVHPDAELLSCVVSCCRRASAFLPARATHAYGIKTAPLLAFYASVGPALVALYSVCGKVNAAKRIFDRMDGGDVVSWNAMIGGFAGAGMNDEAWDCFRDMRTRGVRGNARTAVAVLGACDLESGRQVHGHMARNHGSGSNAILWNALMNMYSRVGCVDDAEHVFFEIERKDVVSWNVMIGAFAKNGHGERALELVDAMLRCGMQPDSVTFTTLLMACCHCGLVDEGLVLFERFVENSALIPTMEQCACIVDLLARAGRFREAAEFIDQMPIRPNAIVWGALLSGSRMHHDVEYAQIAFEQLVQLEPENPGNFVTMSNIYAKAGMVEDAKRVRMMIDREELVKPSGQSRVQAIHHDSSTVLQSFATLCIHYQQFIRCLPSDMDKVCSLRGDLRARSAPRVLCQVLSGVQSLVVCLLRRLRGKDDIVNAGIAWLLHWSCFELSRMTSTASLAPKLCHLCTILLHHGRAQQTAGCNGAHTWHTRMVAFSRYLLHASDDLASCCQSMNRPRRFVNLVLNGIARWPRSYSLHRVDVSTLFGPPAADEDEEGRRGGAMELEDAQLPRAAMIFHPCPSYGLLSCPSSLDFMPLGSGSGRGGEKNDVVAVDYSGSGVLYGAASRAVTILPPMNKPKAFPVSLTIGGNIYVMERYPASSQSPSSCFEVLVHDLHPNHPFAPPHWHWRLLPPPPFAFTADDALDSIRNFFQGDDDFLTAYTAVGVGGSSIWMTVQSTVAAAGGTYSFDTSTATWTKLGDWLLPFRGRADYAPEHKLWFALSSDGNELCASDLAAAPPPQPRNVWKVSPVSPSGSPVTPHLVPLGAGWFCIVRFMYKGWRSNFDFDEEFAVFTGVEVRRACNKNGSTTLQMVNHRSRRYSLLVLPHPYRGALRLHMNGSFRQAVEFIGQMPVRPNAV</sequence>
<dbReference type="Proteomes" id="UP000026962">
    <property type="component" value="Chromosome 3"/>
</dbReference>
<keyword evidence="2" id="KW-0809">Transit peptide</keyword>
<evidence type="ECO:0000256" key="1">
    <source>
        <dbReference type="ARBA" id="ARBA00022737"/>
    </source>
</evidence>
<protein>
    <submittedName>
        <fullName evidence="4">Uncharacterized protein</fullName>
    </submittedName>
</protein>
<feature type="repeat" description="PPR" evidence="3">
    <location>
        <begin position="292"/>
        <end position="326"/>
    </location>
</feature>
<dbReference type="Pfam" id="PF20431">
    <property type="entry name" value="E_motif"/>
    <property type="match status" value="1"/>
</dbReference>
<evidence type="ECO:0000256" key="2">
    <source>
        <dbReference type="ARBA" id="ARBA00022946"/>
    </source>
</evidence>
<reference evidence="4" key="1">
    <citation type="submission" date="2015-04" db="UniProtKB">
        <authorList>
            <consortium name="EnsemblPlants"/>
        </authorList>
    </citation>
    <scope>IDENTIFICATION</scope>
</reference>
<dbReference type="InterPro" id="IPR046848">
    <property type="entry name" value="E_motif"/>
</dbReference>
<dbReference type="HOGENOM" id="CLU_011313_0_0_1"/>